<evidence type="ECO:0000256" key="15">
    <source>
        <dbReference type="RuleBase" id="RU003750"/>
    </source>
</evidence>
<evidence type="ECO:0000313" key="18">
    <source>
        <dbReference type="Proteomes" id="UP000276133"/>
    </source>
</evidence>
<evidence type="ECO:0000256" key="5">
    <source>
        <dbReference type="ARBA" id="ARBA00022989"/>
    </source>
</evidence>
<dbReference type="InterPro" id="IPR014472">
    <property type="entry name" value="CHOPT"/>
</dbReference>
<dbReference type="PANTHER" id="PTHR10414:SF37">
    <property type="entry name" value="BB IN A BOXCAR, ISOFORM C"/>
    <property type="match status" value="1"/>
</dbReference>
<evidence type="ECO:0000256" key="2">
    <source>
        <dbReference type="ARBA" id="ARBA00010441"/>
    </source>
</evidence>
<feature type="transmembrane region" description="Helical" evidence="16">
    <location>
        <begin position="371"/>
        <end position="388"/>
    </location>
</feature>
<evidence type="ECO:0000256" key="4">
    <source>
        <dbReference type="ARBA" id="ARBA00022692"/>
    </source>
</evidence>
<evidence type="ECO:0000256" key="12">
    <source>
        <dbReference type="ARBA" id="ARBA00037890"/>
    </source>
</evidence>
<dbReference type="OrthoDB" id="196717at2759"/>
<comment type="catalytic activity">
    <reaction evidence="14">
        <text>CDP-choline + a 1,2-diacyl-sn-glycerol = a 1,2-diacyl-sn-glycero-3-phosphocholine + CMP + H(+)</text>
        <dbReference type="Rhea" id="RHEA:32939"/>
        <dbReference type="ChEBI" id="CHEBI:15378"/>
        <dbReference type="ChEBI" id="CHEBI:17815"/>
        <dbReference type="ChEBI" id="CHEBI:57643"/>
        <dbReference type="ChEBI" id="CHEBI:58779"/>
        <dbReference type="ChEBI" id="CHEBI:60377"/>
        <dbReference type="EC" id="2.7.8.2"/>
    </reaction>
    <physiologicalReaction direction="left-to-right" evidence="14">
        <dbReference type="Rhea" id="RHEA:32940"/>
    </physiologicalReaction>
</comment>
<feature type="transmembrane region" description="Helical" evidence="16">
    <location>
        <begin position="116"/>
        <end position="134"/>
    </location>
</feature>
<keyword evidence="6 16" id="KW-0472">Membrane</keyword>
<dbReference type="EMBL" id="REGN01001607">
    <property type="protein sequence ID" value="RNA33640.1"/>
    <property type="molecule type" value="Genomic_DNA"/>
</dbReference>
<comment type="caution">
    <text evidence="17">The sequence shown here is derived from an EMBL/GenBank/DDBJ whole genome shotgun (WGS) entry which is preliminary data.</text>
</comment>
<evidence type="ECO:0000256" key="16">
    <source>
        <dbReference type="SAM" id="Phobius"/>
    </source>
</evidence>
<evidence type="ECO:0000256" key="10">
    <source>
        <dbReference type="ARBA" id="ARBA00036651"/>
    </source>
</evidence>
<dbReference type="GO" id="GO:0006646">
    <property type="term" value="P:phosphatidylethanolamine biosynthetic process"/>
    <property type="evidence" value="ECO:0007669"/>
    <property type="project" value="TreeGrafter"/>
</dbReference>
<dbReference type="PIRSF" id="PIRSF015665">
    <property type="entry name" value="CHOPT"/>
    <property type="match status" value="1"/>
</dbReference>
<dbReference type="GO" id="GO:0005794">
    <property type="term" value="C:Golgi apparatus"/>
    <property type="evidence" value="ECO:0007669"/>
    <property type="project" value="TreeGrafter"/>
</dbReference>
<feature type="transmembrane region" description="Helical" evidence="16">
    <location>
        <begin position="250"/>
        <end position="268"/>
    </location>
</feature>
<dbReference type="GO" id="GO:0004307">
    <property type="term" value="F:ethanolaminephosphotransferase activity"/>
    <property type="evidence" value="ECO:0007669"/>
    <property type="project" value="TreeGrafter"/>
</dbReference>
<dbReference type="EC" id="2.7.8.2" evidence="13"/>
<dbReference type="FunFam" id="1.20.120.1760:FF:000002">
    <property type="entry name" value="Choline/ethanolamine phosphotransferase 1"/>
    <property type="match status" value="1"/>
</dbReference>
<dbReference type="GO" id="GO:0004142">
    <property type="term" value="F:diacylglycerol cholinephosphotransferase activity"/>
    <property type="evidence" value="ECO:0007669"/>
    <property type="project" value="UniProtKB-EC"/>
</dbReference>
<keyword evidence="7" id="KW-0443">Lipid metabolism</keyword>
<dbReference type="PANTHER" id="PTHR10414">
    <property type="entry name" value="ETHANOLAMINEPHOSPHOTRANSFERASE"/>
    <property type="match status" value="1"/>
</dbReference>
<keyword evidence="3 15" id="KW-0808">Transferase</keyword>
<dbReference type="InterPro" id="IPR000462">
    <property type="entry name" value="CDP-OH_P_trans"/>
</dbReference>
<feature type="transmembrane region" description="Helical" evidence="16">
    <location>
        <begin position="318"/>
        <end position="339"/>
    </location>
</feature>
<dbReference type="PROSITE" id="PS00379">
    <property type="entry name" value="CDP_ALCOHOL_P_TRANSF"/>
    <property type="match status" value="1"/>
</dbReference>
<dbReference type="Pfam" id="PF01066">
    <property type="entry name" value="CDP-OH_P_transf"/>
    <property type="match status" value="1"/>
</dbReference>
<gene>
    <name evidence="17" type="ORF">BpHYR1_019100</name>
</gene>
<dbReference type="GO" id="GO:0005789">
    <property type="term" value="C:endoplasmic reticulum membrane"/>
    <property type="evidence" value="ECO:0007669"/>
    <property type="project" value="TreeGrafter"/>
</dbReference>
<keyword evidence="5 16" id="KW-1133">Transmembrane helix</keyword>
<comment type="pathway">
    <text evidence="12">Phospholipid metabolism; phosphatidylcholine biosynthesis; phosphatidylcholine from phosphocholine: step 2/2.</text>
</comment>
<protein>
    <recommendedName>
        <fullName evidence="13">diacylglycerol cholinephosphotransferase</fullName>
        <ecNumber evidence="13">2.7.8.2</ecNumber>
    </recommendedName>
</protein>
<dbReference type="Gene3D" id="1.20.120.1760">
    <property type="match status" value="1"/>
</dbReference>
<feature type="transmembrane region" description="Helical" evidence="16">
    <location>
        <begin position="288"/>
        <end position="306"/>
    </location>
</feature>
<feature type="transmembrane region" description="Helical" evidence="16">
    <location>
        <begin position="85"/>
        <end position="109"/>
    </location>
</feature>
<comment type="catalytic activity">
    <reaction evidence="10">
        <text>1,2-dioctanoyl-sn-glycerol + CDP-choline = 1,2-dioctanoyl-sn-glycero-3-phosphocholine + CMP + H(+)</text>
        <dbReference type="Rhea" id="RHEA:54232"/>
        <dbReference type="ChEBI" id="CHEBI:15378"/>
        <dbReference type="ChEBI" id="CHEBI:58779"/>
        <dbReference type="ChEBI" id="CHEBI:60377"/>
        <dbReference type="ChEBI" id="CHEBI:76979"/>
        <dbReference type="ChEBI" id="CHEBI:78228"/>
    </reaction>
    <physiologicalReaction direction="left-to-right" evidence="10">
        <dbReference type="Rhea" id="RHEA:54233"/>
    </physiologicalReaction>
</comment>
<evidence type="ECO:0000256" key="3">
    <source>
        <dbReference type="ARBA" id="ARBA00022679"/>
    </source>
</evidence>
<keyword evidence="7" id="KW-0444">Lipid biosynthesis</keyword>
<organism evidence="17 18">
    <name type="scientific">Brachionus plicatilis</name>
    <name type="common">Marine rotifer</name>
    <name type="synonym">Brachionus muelleri</name>
    <dbReference type="NCBI Taxonomy" id="10195"/>
    <lineage>
        <taxon>Eukaryota</taxon>
        <taxon>Metazoa</taxon>
        <taxon>Spiralia</taxon>
        <taxon>Gnathifera</taxon>
        <taxon>Rotifera</taxon>
        <taxon>Eurotatoria</taxon>
        <taxon>Monogononta</taxon>
        <taxon>Pseudotrocha</taxon>
        <taxon>Ploima</taxon>
        <taxon>Brachionidae</taxon>
        <taxon>Brachionus</taxon>
    </lineage>
</organism>
<dbReference type="InterPro" id="IPR043130">
    <property type="entry name" value="CDP-OH_PTrfase_TM_dom"/>
</dbReference>
<feature type="transmembrane region" description="Helical" evidence="16">
    <location>
        <begin position="220"/>
        <end position="238"/>
    </location>
</feature>
<sequence length="418" mass="46892">MSRHASRPASDLNQRLDLINNFKKNHLPNAKNTIKKKIDKMPAILTDIQLKNLDNHKYSSGGSTLLDPLFQPFWGWLVQQIPLSIAPNLVTIVGLILNVVTSSLFMIYSPNGDQELPRWVLFMCSLGLFIYQSLDAIDGKQARRTNSSSPLGELFDHGCDAISTIFVTVAFAVGMKLGKDPWIMFSMVLLGMSAFYTAHWQTYVTGSLKFGKIDVTEAQFTMYSIYLFDSIFGDSIWLYKLPILDLELRYIPFIVAFFGSGSSILSNINTISKGGKGKNGSSVADSSIVFPVFPLLLFIFLAFSIASKSQTVYLDNKCLYLITFGIVWAKITINLIVAHMTKGEIFLLDSCLFGPILLLLNQYFSYVIPELIVLCFALIFATIDLLKYCSKVCYQICTHMNIYLFKITPVTSTVNKEH</sequence>
<dbReference type="Proteomes" id="UP000276133">
    <property type="component" value="Unassembled WGS sequence"/>
</dbReference>
<dbReference type="InterPro" id="IPR048254">
    <property type="entry name" value="CDP_ALCOHOL_P_TRANSF_CS"/>
</dbReference>
<accession>A0A3M7SDQ1</accession>
<evidence type="ECO:0000256" key="9">
    <source>
        <dbReference type="ARBA" id="ARBA00036100"/>
    </source>
</evidence>
<evidence type="ECO:0000256" key="11">
    <source>
        <dbReference type="ARBA" id="ARBA00036890"/>
    </source>
</evidence>
<evidence type="ECO:0000256" key="14">
    <source>
        <dbReference type="ARBA" id="ARBA00048570"/>
    </source>
</evidence>
<proteinExistence type="inferred from homology"/>
<comment type="subcellular location">
    <subcellularLocation>
        <location evidence="1">Membrane</location>
        <topology evidence="1">Multi-pass membrane protein</topology>
    </subcellularLocation>
</comment>
<comment type="catalytic activity">
    <reaction evidence="9">
        <text>1-hexadecanoyl-2-(4Z,7Z,10Z,13Z,16Z,19Z-docosahexaenoyl)-sn-glycerol + CDP-choline = 1-hexadecanoyl-2-(4Z,7Z,10Z,13Z,16Z,19Z-docosahexaenoyl)-sn-glycero-3-phosphocholine + CMP + H(+)</text>
        <dbReference type="Rhea" id="RHEA:54332"/>
        <dbReference type="ChEBI" id="CHEBI:15378"/>
        <dbReference type="ChEBI" id="CHEBI:58779"/>
        <dbReference type="ChEBI" id="CHEBI:60377"/>
        <dbReference type="ChEBI" id="CHEBI:74963"/>
        <dbReference type="ChEBI" id="CHEBI:82949"/>
    </reaction>
    <physiologicalReaction direction="left-to-right" evidence="9">
        <dbReference type="Rhea" id="RHEA:54333"/>
    </physiologicalReaction>
</comment>
<evidence type="ECO:0000313" key="17">
    <source>
        <dbReference type="EMBL" id="RNA33640.1"/>
    </source>
</evidence>
<name>A0A3M7SDQ1_BRAPC</name>
<comment type="similarity">
    <text evidence="2 15">Belongs to the CDP-alcohol phosphatidyltransferase class-I family.</text>
</comment>
<keyword evidence="8" id="KW-1208">Phospholipid metabolism</keyword>
<evidence type="ECO:0000256" key="7">
    <source>
        <dbReference type="ARBA" id="ARBA00023209"/>
    </source>
</evidence>
<keyword evidence="4 16" id="KW-0812">Transmembrane</keyword>
<evidence type="ECO:0000256" key="13">
    <source>
        <dbReference type="ARBA" id="ARBA00038987"/>
    </source>
</evidence>
<reference evidence="17 18" key="1">
    <citation type="journal article" date="2018" name="Sci. Rep.">
        <title>Genomic signatures of local adaptation to the degree of environmental predictability in rotifers.</title>
        <authorList>
            <person name="Franch-Gras L."/>
            <person name="Hahn C."/>
            <person name="Garcia-Roger E.M."/>
            <person name="Carmona M.J."/>
            <person name="Serra M."/>
            <person name="Gomez A."/>
        </authorList>
    </citation>
    <scope>NUCLEOTIDE SEQUENCE [LARGE SCALE GENOMIC DNA]</scope>
    <source>
        <strain evidence="17">HYR1</strain>
    </source>
</reference>
<evidence type="ECO:0000256" key="8">
    <source>
        <dbReference type="ARBA" id="ARBA00023264"/>
    </source>
</evidence>
<evidence type="ECO:0000256" key="1">
    <source>
        <dbReference type="ARBA" id="ARBA00004141"/>
    </source>
</evidence>
<comment type="catalytic activity">
    <reaction evidence="11">
        <text>1-hexadecanoyl-2-(9Z-octadecenoyl)-sn-glycerol + CDP-choline = 1-hexadecanoyl-2-(9Z-octadecenoyl)-sn-glycero-3-phosphocholine + CMP + H(+)</text>
        <dbReference type="Rhea" id="RHEA:54244"/>
        <dbReference type="ChEBI" id="CHEBI:15378"/>
        <dbReference type="ChEBI" id="CHEBI:58779"/>
        <dbReference type="ChEBI" id="CHEBI:60377"/>
        <dbReference type="ChEBI" id="CHEBI:73001"/>
        <dbReference type="ChEBI" id="CHEBI:75466"/>
    </reaction>
    <physiologicalReaction direction="left-to-right" evidence="11">
        <dbReference type="Rhea" id="RHEA:54245"/>
    </physiologicalReaction>
</comment>
<dbReference type="STRING" id="10195.A0A3M7SDQ1"/>
<dbReference type="AlphaFoldDB" id="A0A3M7SDQ1"/>
<keyword evidence="7" id="KW-0594">Phospholipid biosynthesis</keyword>
<evidence type="ECO:0000256" key="6">
    <source>
        <dbReference type="ARBA" id="ARBA00023136"/>
    </source>
</evidence>
<feature type="transmembrane region" description="Helical" evidence="16">
    <location>
        <begin position="182"/>
        <end position="200"/>
    </location>
</feature>
<keyword evidence="18" id="KW-1185">Reference proteome</keyword>